<dbReference type="PATRIC" id="fig|2162.9.peg.2322"/>
<dbReference type="InterPro" id="IPR040493">
    <property type="entry name" value="DUF5518"/>
</dbReference>
<name>A0A090I4Z9_METFO</name>
<feature type="transmembrane region" description="Helical" evidence="1">
    <location>
        <begin position="64"/>
        <end position="85"/>
    </location>
</feature>
<dbReference type="AlphaFoldDB" id="A0A090I4Z9"/>
<feature type="transmembrane region" description="Helical" evidence="1">
    <location>
        <begin position="232"/>
        <end position="257"/>
    </location>
</feature>
<keyword evidence="1" id="KW-0812">Transmembrane</keyword>
<feature type="transmembrane region" description="Helical" evidence="1">
    <location>
        <begin position="140"/>
        <end position="162"/>
    </location>
</feature>
<feature type="transmembrane region" description="Helical" evidence="1">
    <location>
        <begin position="9"/>
        <end position="29"/>
    </location>
</feature>
<feature type="transmembrane region" description="Helical" evidence="1">
    <location>
        <begin position="35"/>
        <end position="57"/>
    </location>
</feature>
<organism evidence="2">
    <name type="scientific">Methanobacterium formicicum</name>
    <dbReference type="NCBI Taxonomy" id="2162"/>
    <lineage>
        <taxon>Archaea</taxon>
        <taxon>Methanobacteriati</taxon>
        <taxon>Methanobacteriota</taxon>
        <taxon>Methanomada group</taxon>
        <taxon>Methanobacteria</taxon>
        <taxon>Methanobacteriales</taxon>
        <taxon>Methanobacteriaceae</taxon>
        <taxon>Methanobacterium</taxon>
    </lineage>
</organism>
<feature type="transmembrane region" description="Helical" evidence="1">
    <location>
        <begin position="168"/>
        <end position="187"/>
    </location>
</feature>
<dbReference type="EMBL" id="LN515531">
    <property type="protein sequence ID" value="CEA14568.1"/>
    <property type="molecule type" value="Genomic_DNA"/>
</dbReference>
<keyword evidence="1" id="KW-1133">Transmembrane helix</keyword>
<keyword evidence="1" id="KW-0472">Membrane</keyword>
<proteinExistence type="predicted"/>
<sequence length="300" mass="31379">MENINWKAVLAGSATAIVLGVLSSFLLMLSPIYSYGIYVGFLIGALLTGYMVGGTYVEGAKHGIVMGIITAIILGGVSMIFDLIFPREAPASIVIMGEMYALIITLIVCSAVGSILGGIGAEIKGYKFNMGKVGGEKIKVNWKAVIAGFGVTFLIALFTGLYLPKMGLIAPVIGGFIALYLVEVIYINGIFYGGLPTSIAGLISAPLVVFLSPNQTNIQVANLNISPETITAISYILGTISGFILFLFIGTICGIIAVAVQKKTNKKGVYILIAAVVIVLVFILANVIRVGAVLSTFGPA</sequence>
<dbReference type="Pfam" id="PF17647">
    <property type="entry name" value="DUF5518"/>
    <property type="match status" value="1"/>
</dbReference>
<reference evidence="2" key="1">
    <citation type="submission" date="2014-08" db="EMBL/GenBank/DDBJ databases">
        <authorList>
            <person name="Wibberg D."/>
        </authorList>
    </citation>
    <scope>NUCLEOTIDE SEQUENCE</scope>
</reference>
<feature type="transmembrane region" description="Helical" evidence="1">
    <location>
        <begin position="269"/>
        <end position="288"/>
    </location>
</feature>
<feature type="transmembrane region" description="Helical" evidence="1">
    <location>
        <begin position="91"/>
        <end position="119"/>
    </location>
</feature>
<protein>
    <submittedName>
        <fullName evidence="2">Putative membrane protein</fullName>
    </submittedName>
</protein>
<gene>
    <name evidence="2" type="ORF">DSM1535_2248</name>
</gene>
<evidence type="ECO:0000256" key="1">
    <source>
        <dbReference type="SAM" id="Phobius"/>
    </source>
</evidence>
<accession>A0A090I4Z9</accession>
<evidence type="ECO:0000313" key="2">
    <source>
        <dbReference type="EMBL" id="CEA14568.1"/>
    </source>
</evidence>
<dbReference type="KEGG" id="mfi:DSM1535_2248"/>
<dbReference type="RefSeq" id="WP_048073581.1">
    <property type="nucleotide sequence ID" value="NZ_JARVXG010000023.1"/>
</dbReference>
<feature type="transmembrane region" description="Helical" evidence="1">
    <location>
        <begin position="194"/>
        <end position="212"/>
    </location>
</feature>